<dbReference type="EMBL" id="CP021434">
    <property type="protein sequence ID" value="ARU59945.1"/>
    <property type="molecule type" value="Genomic_DNA"/>
</dbReference>
<accession>A0A1Y0IK99</accession>
<evidence type="ECO:0000313" key="1">
    <source>
        <dbReference type="EMBL" id="ARU59945.1"/>
    </source>
</evidence>
<keyword evidence="2" id="KW-1185">Reference proteome</keyword>
<evidence type="ECO:0000313" key="2">
    <source>
        <dbReference type="Proteomes" id="UP000195437"/>
    </source>
</evidence>
<dbReference type="RefSeq" id="WP_087455334.1">
    <property type="nucleotide sequence ID" value="NZ_CP021434.1"/>
</dbReference>
<dbReference type="OrthoDB" id="8233337at2"/>
<gene>
    <name evidence="1" type="ORF">CBW65_01875</name>
</gene>
<sequence>MAETKVELIGLYHVPENVDLLLVEVLVDAKPSVFDAGEFTQEDERLPKESWQVAYDELYLNADGNELIGDFMRKPEVDTVPARLVFFMYFLDVRKPLLTPFGQVELTEPTKMPDRLLKLVETPQGT</sequence>
<dbReference type="AlphaFoldDB" id="A0A1Y0IK99"/>
<reference evidence="2" key="1">
    <citation type="submission" date="2017-05" db="EMBL/GenBank/DDBJ databases">
        <authorList>
            <person name="Sung H."/>
        </authorList>
    </citation>
    <scope>NUCLEOTIDE SEQUENCE [LARGE SCALE GENOMIC DNA]</scope>
    <source>
        <strain evidence="2">AR23208</strain>
    </source>
</reference>
<protein>
    <submittedName>
        <fullName evidence="1">Uncharacterized protein</fullName>
    </submittedName>
</protein>
<organism evidence="1 2">
    <name type="scientific">Tumebacillus avium</name>
    <dbReference type="NCBI Taxonomy" id="1903704"/>
    <lineage>
        <taxon>Bacteria</taxon>
        <taxon>Bacillati</taxon>
        <taxon>Bacillota</taxon>
        <taxon>Bacilli</taxon>
        <taxon>Bacillales</taxon>
        <taxon>Alicyclobacillaceae</taxon>
        <taxon>Tumebacillus</taxon>
    </lineage>
</organism>
<proteinExistence type="predicted"/>
<dbReference type="KEGG" id="tum:CBW65_01875"/>
<dbReference type="Proteomes" id="UP000195437">
    <property type="component" value="Chromosome"/>
</dbReference>
<name>A0A1Y0IK99_9BACL</name>